<protein>
    <submittedName>
        <fullName evidence="2">Helix-turn-helix domain-containing protein</fullName>
    </submittedName>
</protein>
<dbReference type="EMBL" id="CP080034">
    <property type="protein sequence ID" value="QYC10206.1"/>
    <property type="molecule type" value="Genomic_DNA"/>
</dbReference>
<accession>A0ABX8TG63</accession>
<sequence length="278" mass="30652">MTSGEAAGSEDRYQEFAPPATLRPFVRVIWTYAAPNPSPTIQRIAPDGCPELIFDLGAPYAEQDADGTFRLQPSALFAGQMTRPLVMHPTGPTELAAIRFEPDGARGFLGCPLSAATDQRLDMVERLAGFAPPPGDPAGQAAAFVSWLEDQRRGADWTIDPLVRAEVQAAAAEQPAPVRAPSEQRALQRRFSDRVGVSPRLLRSIFRFRRIFDHAAHPTEALNWLEAGLEAGYFDQPQMARDFRRFLGCTATDWAREQHELARVIASQTYKPQHGASL</sequence>
<evidence type="ECO:0000259" key="1">
    <source>
        <dbReference type="PROSITE" id="PS01124"/>
    </source>
</evidence>
<dbReference type="InterPro" id="IPR046532">
    <property type="entry name" value="DUF6597"/>
</dbReference>
<evidence type="ECO:0000313" key="2">
    <source>
        <dbReference type="EMBL" id="QYC10206.1"/>
    </source>
</evidence>
<evidence type="ECO:0000313" key="3">
    <source>
        <dbReference type="Proteomes" id="UP000824334"/>
    </source>
</evidence>
<dbReference type="Pfam" id="PF20240">
    <property type="entry name" value="DUF6597"/>
    <property type="match status" value="1"/>
</dbReference>
<organism evidence="2 3">
    <name type="scientific">Brevundimonas nasdae</name>
    <dbReference type="NCBI Taxonomy" id="172043"/>
    <lineage>
        <taxon>Bacteria</taxon>
        <taxon>Pseudomonadati</taxon>
        <taxon>Pseudomonadota</taxon>
        <taxon>Alphaproteobacteria</taxon>
        <taxon>Caulobacterales</taxon>
        <taxon>Caulobacteraceae</taxon>
        <taxon>Brevundimonas</taxon>
    </lineage>
</organism>
<name>A0ABX8TG63_9CAUL</name>
<keyword evidence="3" id="KW-1185">Reference proteome</keyword>
<dbReference type="Proteomes" id="UP000824334">
    <property type="component" value="Chromosome"/>
</dbReference>
<feature type="domain" description="HTH araC/xylS-type" evidence="1">
    <location>
        <begin position="184"/>
        <end position="257"/>
    </location>
</feature>
<proteinExistence type="predicted"/>
<gene>
    <name evidence="2" type="ORF">KWG56_16885</name>
</gene>
<reference evidence="2 3" key="1">
    <citation type="submission" date="2021-07" db="EMBL/GenBank/DDBJ databases">
        <title>Isolation and characterization of bacteria from a gold mining with a capacity of golden bioaccumulation.</title>
        <authorList>
            <person name="Yang X.J."/>
        </authorList>
    </citation>
    <scope>NUCLEOTIDE SEQUENCE [LARGE SCALE GENOMIC DNA]</scope>
    <source>
        <strain evidence="2 3">Au29</strain>
    </source>
</reference>
<dbReference type="Pfam" id="PF12833">
    <property type="entry name" value="HTH_18"/>
    <property type="match status" value="1"/>
</dbReference>
<dbReference type="InterPro" id="IPR018060">
    <property type="entry name" value="HTH_AraC"/>
</dbReference>
<dbReference type="PROSITE" id="PS01124">
    <property type="entry name" value="HTH_ARAC_FAMILY_2"/>
    <property type="match status" value="1"/>
</dbReference>
<dbReference type="RefSeq" id="WP_219353031.1">
    <property type="nucleotide sequence ID" value="NZ_CP080034.1"/>
</dbReference>
<dbReference type="GeneID" id="94376967"/>